<dbReference type="EMBL" id="CAJHOE010000001">
    <property type="protein sequence ID" value="CAD7286398.1"/>
    <property type="molecule type" value="Genomic_DNA"/>
</dbReference>
<dbReference type="PANTHER" id="PTHR47755">
    <property type="entry name" value="CELL DIVISION PROTEIN FTSX"/>
    <property type="match status" value="1"/>
</dbReference>
<proteinExistence type="predicted"/>
<dbReference type="RefSeq" id="WP_230056034.1">
    <property type="nucleotide sequence ID" value="NZ_CAJHOE010000001.1"/>
</dbReference>
<name>A0ABN7K1I1_9BACT</name>
<dbReference type="PANTHER" id="PTHR47755:SF1">
    <property type="entry name" value="CELL DIVISION PROTEIN FTSX"/>
    <property type="match status" value="1"/>
</dbReference>
<keyword evidence="1" id="KW-0812">Transmembrane</keyword>
<evidence type="ECO:0000313" key="3">
    <source>
        <dbReference type="Proteomes" id="UP000789359"/>
    </source>
</evidence>
<keyword evidence="1" id="KW-1133">Transmembrane helix</keyword>
<evidence type="ECO:0008006" key="4">
    <source>
        <dbReference type="Google" id="ProtNLM"/>
    </source>
</evidence>
<keyword evidence="1" id="KW-0472">Membrane</keyword>
<sequence>MRSLKNNIGFILALVAILASIQFSFLSNTVVKNYEQLMANDYNIVLVITKEIDENFIRPIVPTFRSLENLGTQKIIERLSNDISSKNLSILQNTLPKFYSLKLNSFPSTEYMKEIRSKLLKLDGITKIETFSKTHDKVYKILNITRTLSYVFMGLIAVIGTLLMARQISLWIYQNKERIEIMSLFGASFMLKSAVLYKSAVLDAIIATVAVVCLFEFLPNFSQVASMVSQIDIVLPSIMLEEVFVLAGVAFLLSMFVVSIVMAKAK</sequence>
<feature type="transmembrane region" description="Helical" evidence="1">
    <location>
        <begin position="150"/>
        <end position="173"/>
    </location>
</feature>
<dbReference type="InterPro" id="IPR004513">
    <property type="entry name" value="FtsX"/>
</dbReference>
<dbReference type="Proteomes" id="UP000789359">
    <property type="component" value="Unassembled WGS sequence"/>
</dbReference>
<feature type="transmembrane region" description="Helical" evidence="1">
    <location>
        <begin position="194"/>
        <end position="218"/>
    </location>
</feature>
<accession>A0ABN7K1I1</accession>
<feature type="transmembrane region" description="Helical" evidence="1">
    <location>
        <begin position="243"/>
        <end position="263"/>
    </location>
</feature>
<evidence type="ECO:0000313" key="2">
    <source>
        <dbReference type="EMBL" id="CAD7286398.1"/>
    </source>
</evidence>
<protein>
    <recommendedName>
        <fullName evidence="4">Cell division protein FtsX</fullName>
    </recommendedName>
</protein>
<keyword evidence="3" id="KW-1185">Reference proteome</keyword>
<reference evidence="2 3" key="1">
    <citation type="submission" date="2020-11" db="EMBL/GenBank/DDBJ databases">
        <authorList>
            <person name="Peeters C."/>
        </authorList>
    </citation>
    <scope>NUCLEOTIDE SEQUENCE [LARGE SCALE GENOMIC DNA]</scope>
    <source>
        <strain evidence="2 3">LMG 8286</strain>
    </source>
</reference>
<gene>
    <name evidence="2" type="ORF">LMG8286_00229</name>
</gene>
<organism evidence="2 3">
    <name type="scientific">Campylobacter suis</name>
    <dbReference type="NCBI Taxonomy" id="2790657"/>
    <lineage>
        <taxon>Bacteria</taxon>
        <taxon>Pseudomonadati</taxon>
        <taxon>Campylobacterota</taxon>
        <taxon>Epsilonproteobacteria</taxon>
        <taxon>Campylobacterales</taxon>
        <taxon>Campylobacteraceae</taxon>
        <taxon>Campylobacter</taxon>
    </lineage>
</organism>
<comment type="caution">
    <text evidence="2">The sequence shown here is derived from an EMBL/GenBank/DDBJ whole genome shotgun (WGS) entry which is preliminary data.</text>
</comment>
<evidence type="ECO:0000256" key="1">
    <source>
        <dbReference type="SAM" id="Phobius"/>
    </source>
</evidence>